<evidence type="ECO:0000259" key="1">
    <source>
        <dbReference type="Pfam" id="PF00534"/>
    </source>
</evidence>
<protein>
    <recommendedName>
        <fullName evidence="1">Glycosyl transferase family 1 domain-containing protein</fullName>
    </recommendedName>
</protein>
<dbReference type="SUPFAM" id="SSF53756">
    <property type="entry name" value="UDP-Glycosyltransferase/glycogen phosphorylase"/>
    <property type="match status" value="1"/>
</dbReference>
<dbReference type="Gene3D" id="3.40.50.2000">
    <property type="entry name" value="Glycogen Phosphorylase B"/>
    <property type="match status" value="2"/>
</dbReference>
<accession>A0ABQ6YZ41</accession>
<dbReference type="PANTHER" id="PTHR45947">
    <property type="entry name" value="SULFOQUINOVOSYL TRANSFERASE SQD2"/>
    <property type="match status" value="1"/>
</dbReference>
<dbReference type="Pfam" id="PF00534">
    <property type="entry name" value="Glycos_transf_1"/>
    <property type="match status" value="1"/>
</dbReference>
<dbReference type="Proteomes" id="UP000782705">
    <property type="component" value="Unassembled WGS sequence"/>
</dbReference>
<keyword evidence="3" id="KW-1185">Reference proteome</keyword>
<dbReference type="PANTHER" id="PTHR45947:SF3">
    <property type="entry name" value="SULFOQUINOVOSYL TRANSFERASE SQD2"/>
    <property type="match status" value="1"/>
</dbReference>
<evidence type="ECO:0000313" key="2">
    <source>
        <dbReference type="EMBL" id="KAF1303637.1"/>
    </source>
</evidence>
<dbReference type="RefSeq" id="WP_161902178.1">
    <property type="nucleotide sequence ID" value="NZ_MAEL01000039.1"/>
</dbReference>
<dbReference type="InterPro" id="IPR050194">
    <property type="entry name" value="Glycosyltransferase_grp1"/>
</dbReference>
<name>A0ABQ6YZ41_9ENTE</name>
<comment type="caution">
    <text evidence="2">The sequence shown here is derived from an EMBL/GenBank/DDBJ whole genome shotgun (WGS) entry which is preliminary data.</text>
</comment>
<sequence>MKILHYTLGYPPSRTGGLVGYAIDLMEQQISMGHQVISLHPGEINIFTKRTYIIKSKKEEKILKYKIINSLPLALFGGIATPEDFMTKVDPSIYYEFFNTIKPDIIHIHSLLGVHKEFFEVAKKLNIQIVFTSHDYFGLAPEPNFFLKERSYDRESTAENWYLASRGALGTKKLRMFQTRIYPLIRKLKKIITKVNKQNLQKEEIDSFDKKKVNKYQELKEYYKSIFYCVDMFHFNSTLAKEVFRFNLRQEIPHKVISITNNQIKLRKITKDTRGSKLRVAYIGPDKKYKGYFDFLRLTQIYPENDVEFHTFGYEPTKNNDNQLVIEHGRYNSSNIDTVFNSFDILVVPSLWKETFGLIVVEALSYNKIVFVSTNVGSKELVPSEWVFEDIEELEVKLKKIVDNKIEYLDQTEMVKTMKEHAYEIEGLYTDIIMKR</sequence>
<reference evidence="2 3" key="1">
    <citation type="submission" date="2016-06" db="EMBL/GenBank/DDBJ databases">
        <title>Four novel species of enterococci isolated from chicken manure.</title>
        <authorList>
            <person name="Van Tyne D."/>
        </authorList>
    </citation>
    <scope>NUCLEOTIDE SEQUENCE [LARGE SCALE GENOMIC DNA]</scope>
    <source>
        <strain evidence="2 3">CU12B</strain>
    </source>
</reference>
<feature type="domain" description="Glycosyl transferase family 1" evidence="1">
    <location>
        <begin position="277"/>
        <end position="405"/>
    </location>
</feature>
<organism evidence="2 3">
    <name type="scientific">Candidatus Enterococcus willemsii</name>
    <dbReference type="NCBI Taxonomy" id="1857215"/>
    <lineage>
        <taxon>Bacteria</taxon>
        <taxon>Bacillati</taxon>
        <taxon>Bacillota</taxon>
        <taxon>Bacilli</taxon>
        <taxon>Lactobacillales</taxon>
        <taxon>Enterococcaceae</taxon>
        <taxon>Enterococcus</taxon>
    </lineage>
</organism>
<dbReference type="InterPro" id="IPR001296">
    <property type="entry name" value="Glyco_trans_1"/>
</dbReference>
<proteinExistence type="predicted"/>
<gene>
    <name evidence="2" type="ORF">BAU17_06525</name>
</gene>
<dbReference type="EMBL" id="MAEL01000039">
    <property type="protein sequence ID" value="KAF1303637.1"/>
    <property type="molecule type" value="Genomic_DNA"/>
</dbReference>
<evidence type="ECO:0000313" key="3">
    <source>
        <dbReference type="Proteomes" id="UP000782705"/>
    </source>
</evidence>